<dbReference type="InterPro" id="IPR000073">
    <property type="entry name" value="AB_hydrolase_1"/>
</dbReference>
<dbReference type="OrthoDB" id="9808398at2"/>
<dbReference type="eggNOG" id="COG0596">
    <property type="taxonomic scope" value="Bacteria"/>
</dbReference>
<evidence type="ECO:0000259" key="4">
    <source>
        <dbReference type="Pfam" id="PF00561"/>
    </source>
</evidence>
<comment type="pathway">
    <text evidence="3">Quinol/quinone metabolism; 1,4-dihydroxy-2-naphthoate biosynthesis; 1,4-dihydroxy-2-naphthoate from chorismate: step 3/7.</text>
</comment>
<accession>A0A0A2T8A7</accession>
<keyword evidence="6" id="KW-1185">Reference proteome</keyword>
<dbReference type="RefSeq" id="WP_152600775.1">
    <property type="nucleotide sequence ID" value="NZ_AVBF01000039.1"/>
</dbReference>
<dbReference type="EC" id="4.2.99.20" evidence="3"/>
<comment type="function">
    <text evidence="3">Catalyzes a proton abstraction reaction that results in 2,5-elimination of pyruvate from 2-succinyl-5-enolpyruvyl-6-hydroxy-3-cyclohexene-1-carboxylate (SEPHCHC) and the formation of 2-succinyl-6-hydroxy-2,4-cyclohexadiene-1-carboxylate (SHCHC).</text>
</comment>
<dbReference type="GO" id="GO:0009234">
    <property type="term" value="P:menaquinone biosynthetic process"/>
    <property type="evidence" value="ECO:0007669"/>
    <property type="project" value="UniProtKB-UniRule"/>
</dbReference>
<evidence type="ECO:0000256" key="1">
    <source>
        <dbReference type="ARBA" id="ARBA00022428"/>
    </source>
</evidence>
<dbReference type="SUPFAM" id="SSF53474">
    <property type="entry name" value="alpha/beta-Hydrolases"/>
    <property type="match status" value="1"/>
</dbReference>
<dbReference type="GO" id="GO:0070205">
    <property type="term" value="F:2-succinyl-6-hydroxy-2,4-cyclohexadiene-1-carboxylate synthase activity"/>
    <property type="evidence" value="ECO:0007669"/>
    <property type="project" value="UniProtKB-UniRule"/>
</dbReference>
<comment type="subunit">
    <text evidence="3">Monomer.</text>
</comment>
<sequence>MYITINDTHYWIEQHGEGPPILLLHGFTGTHHTWGHFVNDWKDQFKIITIDLPGHGKTKSSTEFTMESVCKDMDDILLQLELENLYVLGYSMGGRTALSYAMIYPERVKGLILESASPGLETAHEQLTRQTKDESLATEIEQYGVEAFVNHWQELPMFASQQGLSEEVKETIRNERLSHTSEGLAASLRGMGTGIQPSWWDKLSTFTGDVLLLSGELDEKFTTIAENMEKAFQKAHHVKVSNTGHAIHVEQPKFFGKIVTEFIFPSEE</sequence>
<evidence type="ECO:0000256" key="3">
    <source>
        <dbReference type="HAMAP-Rule" id="MF_01660"/>
    </source>
</evidence>
<keyword evidence="2 3" id="KW-0456">Lyase</keyword>
<organism evidence="5 6">
    <name type="scientific">Pontibacillus yanchengensis Y32</name>
    <dbReference type="NCBI Taxonomy" id="1385514"/>
    <lineage>
        <taxon>Bacteria</taxon>
        <taxon>Bacillati</taxon>
        <taxon>Bacillota</taxon>
        <taxon>Bacilli</taxon>
        <taxon>Bacillales</taxon>
        <taxon>Bacillaceae</taxon>
        <taxon>Pontibacillus</taxon>
    </lineage>
</organism>
<dbReference type="Pfam" id="PF00561">
    <property type="entry name" value="Abhydrolase_1"/>
    <property type="match status" value="1"/>
</dbReference>
<gene>
    <name evidence="3" type="primary">menH</name>
    <name evidence="5" type="ORF">N782_14245</name>
</gene>
<dbReference type="NCBIfam" id="TIGR03695">
    <property type="entry name" value="menH_SHCHC"/>
    <property type="match status" value="1"/>
</dbReference>
<comment type="similarity">
    <text evidence="3">Belongs to the AB hydrolase superfamily. MenH family.</text>
</comment>
<dbReference type="STRING" id="1385514.N782_14245"/>
<protein>
    <recommendedName>
        <fullName evidence="3">Putative 2-succinyl-6-hydroxy-2,4-cyclohexadiene-1-carboxylate synthase</fullName>
        <shortName evidence="3">SHCHC synthase</shortName>
        <ecNumber evidence="3">4.2.99.20</ecNumber>
    </recommendedName>
</protein>
<dbReference type="InterPro" id="IPR000639">
    <property type="entry name" value="Epox_hydrolase-like"/>
</dbReference>
<keyword evidence="1 3" id="KW-0474">Menaquinone biosynthesis</keyword>
<dbReference type="PRINTS" id="PR00412">
    <property type="entry name" value="EPOXHYDRLASE"/>
</dbReference>
<evidence type="ECO:0000313" key="6">
    <source>
        <dbReference type="Proteomes" id="UP000030147"/>
    </source>
</evidence>
<dbReference type="InterPro" id="IPR022485">
    <property type="entry name" value="SHCHC_synthase_MenH"/>
</dbReference>
<dbReference type="PANTHER" id="PTHR42916">
    <property type="entry name" value="2-SUCCINYL-5-ENOLPYRUVYL-6-HYDROXY-3-CYCLOHEXENE-1-CARBOXYLATE SYNTHASE"/>
    <property type="match status" value="1"/>
</dbReference>
<dbReference type="UniPathway" id="UPA01057">
    <property type="reaction ID" value="UER00900"/>
</dbReference>
<dbReference type="Gene3D" id="3.40.50.1820">
    <property type="entry name" value="alpha/beta hydrolase"/>
    <property type="match status" value="1"/>
</dbReference>
<reference evidence="5 6" key="1">
    <citation type="journal article" date="2015" name="Stand. Genomic Sci.">
        <title>High quality draft genome sequence of the moderately halophilic bacterium Pontibacillus yanchengensis Y32(T) and comparison among Pontibacillus genomes.</title>
        <authorList>
            <person name="Huang J."/>
            <person name="Qiao Z.X."/>
            <person name="Tang J.W."/>
            <person name="Wang G."/>
        </authorList>
    </citation>
    <scope>NUCLEOTIDE SEQUENCE [LARGE SCALE GENOMIC DNA]</scope>
    <source>
        <strain evidence="5 6">Y32</strain>
    </source>
</reference>
<dbReference type="UniPathway" id="UPA00079"/>
<feature type="domain" description="AB hydrolase-1" evidence="4">
    <location>
        <begin position="19"/>
        <end position="251"/>
    </location>
</feature>
<dbReference type="PANTHER" id="PTHR42916:SF1">
    <property type="entry name" value="PROTEIN PHYLLO, CHLOROPLASTIC"/>
    <property type="match status" value="1"/>
</dbReference>
<dbReference type="EMBL" id="AVBF01000039">
    <property type="protein sequence ID" value="KGP72037.1"/>
    <property type="molecule type" value="Genomic_DNA"/>
</dbReference>
<comment type="caution">
    <text evidence="5">The sequence shown here is derived from an EMBL/GenBank/DDBJ whole genome shotgun (WGS) entry which is preliminary data.</text>
</comment>
<evidence type="ECO:0000256" key="2">
    <source>
        <dbReference type="ARBA" id="ARBA00023239"/>
    </source>
</evidence>
<dbReference type="HAMAP" id="MF_01660">
    <property type="entry name" value="MenH"/>
    <property type="match status" value="1"/>
</dbReference>
<comment type="pathway">
    <text evidence="3">Quinol/quinone metabolism; menaquinone biosynthesis.</text>
</comment>
<dbReference type="PRINTS" id="PR00111">
    <property type="entry name" value="ABHYDROLASE"/>
</dbReference>
<dbReference type="InterPro" id="IPR029058">
    <property type="entry name" value="AB_hydrolase_fold"/>
</dbReference>
<proteinExistence type="inferred from homology"/>
<dbReference type="AlphaFoldDB" id="A0A0A2T8A7"/>
<evidence type="ECO:0000313" key="5">
    <source>
        <dbReference type="EMBL" id="KGP72037.1"/>
    </source>
</evidence>
<comment type="catalytic activity">
    <reaction evidence="3">
        <text>5-enolpyruvoyl-6-hydroxy-2-succinyl-cyclohex-3-ene-1-carboxylate = (1R,6R)-6-hydroxy-2-succinyl-cyclohexa-2,4-diene-1-carboxylate + pyruvate</text>
        <dbReference type="Rhea" id="RHEA:25597"/>
        <dbReference type="ChEBI" id="CHEBI:15361"/>
        <dbReference type="ChEBI" id="CHEBI:58689"/>
        <dbReference type="ChEBI" id="CHEBI:58818"/>
        <dbReference type="EC" id="4.2.99.20"/>
    </reaction>
</comment>
<name>A0A0A2T8A7_9BACI</name>
<dbReference type="Proteomes" id="UP000030147">
    <property type="component" value="Unassembled WGS sequence"/>
</dbReference>